<dbReference type="Pfam" id="PF11789">
    <property type="entry name" value="zf-Nse"/>
    <property type="match status" value="1"/>
</dbReference>
<dbReference type="GO" id="GO:0008270">
    <property type="term" value="F:zinc ion binding"/>
    <property type="evidence" value="ECO:0007669"/>
    <property type="project" value="UniProtKB-KW"/>
</dbReference>
<evidence type="ECO:0000256" key="13">
    <source>
        <dbReference type="PROSITE-ProRule" id="PRU00452"/>
    </source>
</evidence>
<keyword evidence="9" id="KW-0862">Zinc</keyword>
<evidence type="ECO:0000256" key="6">
    <source>
        <dbReference type="ARBA" id="ARBA00022723"/>
    </source>
</evidence>
<dbReference type="InterPro" id="IPR013083">
    <property type="entry name" value="Znf_RING/FYVE/PHD"/>
</dbReference>
<accession>A0A6G1SMH0</accession>
<feature type="region of interest" description="Disordered" evidence="14">
    <location>
        <begin position="192"/>
        <end position="215"/>
    </location>
</feature>
<evidence type="ECO:0000256" key="14">
    <source>
        <dbReference type="SAM" id="MobiDB-lite"/>
    </source>
</evidence>
<dbReference type="EMBL" id="GGYP01006401">
    <property type="protein sequence ID" value="MDE51172.1"/>
    <property type="molecule type" value="Transcribed_RNA"/>
</dbReference>
<dbReference type="GO" id="GO:0016874">
    <property type="term" value="F:ligase activity"/>
    <property type="evidence" value="ECO:0007669"/>
    <property type="project" value="UniProtKB-KW"/>
</dbReference>
<dbReference type="PANTHER" id="PTHR21330:SF1">
    <property type="entry name" value="E3 SUMO-PROTEIN LIGASE NSE2"/>
    <property type="match status" value="1"/>
</dbReference>
<evidence type="ECO:0000259" key="15">
    <source>
        <dbReference type="PROSITE" id="PS51044"/>
    </source>
</evidence>
<dbReference type="PROSITE" id="PS51044">
    <property type="entry name" value="ZF_SP_RING"/>
    <property type="match status" value="1"/>
</dbReference>
<dbReference type="SUPFAM" id="SSF57850">
    <property type="entry name" value="RING/U-box"/>
    <property type="match status" value="1"/>
</dbReference>
<evidence type="ECO:0000313" key="16">
    <source>
        <dbReference type="EMBL" id="MDE49391.1"/>
    </source>
</evidence>
<evidence type="ECO:0000256" key="12">
    <source>
        <dbReference type="ARBA" id="ARBA00032533"/>
    </source>
</evidence>
<dbReference type="PANTHER" id="PTHR21330">
    <property type="entry name" value="E3 SUMO-PROTEIN LIGASE NSE2"/>
    <property type="match status" value="1"/>
</dbReference>
<feature type="domain" description="SP-RING-type" evidence="15">
    <location>
        <begin position="124"/>
        <end position="212"/>
    </location>
</feature>
<keyword evidence="6" id="KW-0479">Metal-binding</keyword>
<evidence type="ECO:0000256" key="3">
    <source>
        <dbReference type="ARBA" id="ARBA00008212"/>
    </source>
</evidence>
<dbReference type="GO" id="GO:0000724">
    <property type="term" value="P:double-strand break repair via homologous recombination"/>
    <property type="evidence" value="ECO:0007669"/>
    <property type="project" value="InterPro"/>
</dbReference>
<comment type="similarity">
    <text evidence="3">Belongs to the NSE2 family.</text>
</comment>
<dbReference type="GO" id="GO:0005634">
    <property type="term" value="C:nucleus"/>
    <property type="evidence" value="ECO:0007669"/>
    <property type="project" value="UniProtKB-SubCell"/>
</dbReference>
<dbReference type="InterPro" id="IPR004181">
    <property type="entry name" value="Znf_MIZ"/>
</dbReference>
<evidence type="ECO:0000256" key="7">
    <source>
        <dbReference type="ARBA" id="ARBA00022771"/>
    </source>
</evidence>
<dbReference type="UniPathway" id="UPA00886"/>
<sequence length="215" mass="24276">MDTLSEEIAEGKSLEVLKEYKKRIIDTAKHIKSNDATFNISTLPAACDDLTALMSNYTDLIRNIDAAERAFGIMKNDVNIAQELELSTFEELFKATVESQRRNSHLEPNAVSELKSFILPPAPRDEEVVVEAPTERTWPKDPITKTNIKKAVRNKVCNHIYDRASIENYIDQRNANHQRAPCPVAGCRHKNAEKKDLEPDDETNALIESLKDKAS</sequence>
<dbReference type="GO" id="GO:0061665">
    <property type="term" value="F:SUMO ligase activity"/>
    <property type="evidence" value="ECO:0007669"/>
    <property type="project" value="TreeGrafter"/>
</dbReference>
<keyword evidence="10" id="KW-0539">Nucleus</keyword>
<keyword evidence="8" id="KW-0833">Ubl conjugation pathway</keyword>
<evidence type="ECO:0000256" key="1">
    <source>
        <dbReference type="ARBA" id="ARBA00004123"/>
    </source>
</evidence>
<keyword evidence="7 13" id="KW-0863">Zinc-finger</keyword>
<dbReference type="GO" id="GO:0016925">
    <property type="term" value="P:protein sumoylation"/>
    <property type="evidence" value="ECO:0007669"/>
    <property type="project" value="UniProtKB-UniPathway"/>
</dbReference>
<dbReference type="GO" id="GO:0030915">
    <property type="term" value="C:Smc5-Smc6 complex"/>
    <property type="evidence" value="ECO:0007669"/>
    <property type="project" value="InterPro"/>
</dbReference>
<comment type="pathway">
    <text evidence="2">Protein modification; protein sumoylation.</text>
</comment>
<evidence type="ECO:0000256" key="4">
    <source>
        <dbReference type="ARBA" id="ARBA00020923"/>
    </source>
</evidence>
<organism evidence="17">
    <name type="scientific">Aceria tosichella</name>
    <name type="common">wheat curl mite</name>
    <dbReference type="NCBI Taxonomy" id="561515"/>
    <lineage>
        <taxon>Eukaryota</taxon>
        <taxon>Metazoa</taxon>
        <taxon>Ecdysozoa</taxon>
        <taxon>Arthropoda</taxon>
        <taxon>Chelicerata</taxon>
        <taxon>Arachnida</taxon>
        <taxon>Acari</taxon>
        <taxon>Acariformes</taxon>
        <taxon>Trombidiformes</taxon>
        <taxon>Prostigmata</taxon>
        <taxon>Eupodina</taxon>
        <taxon>Eriophyoidea</taxon>
        <taxon>Eriophyidae</taxon>
        <taxon>Eriophyinae</taxon>
        <taxon>Aceriini</taxon>
        <taxon>Aceria</taxon>
    </lineage>
</organism>
<comment type="subcellular location">
    <subcellularLocation>
        <location evidence="1">Nucleus</location>
    </subcellularLocation>
</comment>
<gene>
    <name evidence="17" type="primary">NSMCE2_0</name>
    <name evidence="16" type="synonym">NSMCE2_1</name>
    <name evidence="16" type="ORF">g.4531</name>
    <name evidence="17" type="ORF">g.4532</name>
</gene>
<evidence type="ECO:0000256" key="11">
    <source>
        <dbReference type="ARBA" id="ARBA00031731"/>
    </source>
</evidence>
<evidence type="ECO:0000256" key="10">
    <source>
        <dbReference type="ARBA" id="ARBA00023242"/>
    </source>
</evidence>
<keyword evidence="17" id="KW-0436">Ligase</keyword>
<keyword evidence="5" id="KW-0808">Transferase</keyword>
<evidence type="ECO:0000256" key="2">
    <source>
        <dbReference type="ARBA" id="ARBA00004718"/>
    </source>
</evidence>
<evidence type="ECO:0000313" key="17">
    <source>
        <dbReference type="EMBL" id="MDE51172.1"/>
    </source>
</evidence>
<evidence type="ECO:0000256" key="9">
    <source>
        <dbReference type="ARBA" id="ARBA00022833"/>
    </source>
</evidence>
<dbReference type="CDD" id="cd16651">
    <property type="entry name" value="SPL-RING_NSE2"/>
    <property type="match status" value="1"/>
</dbReference>
<name>A0A6G1SMH0_9ACAR</name>
<dbReference type="Gene3D" id="3.30.40.10">
    <property type="entry name" value="Zinc/RING finger domain, C3HC4 (zinc finger)"/>
    <property type="match status" value="1"/>
</dbReference>
<protein>
    <recommendedName>
        <fullName evidence="4">E3 SUMO-protein ligase NSE2</fullName>
    </recommendedName>
    <alternativeName>
        <fullName evidence="11">E3 SUMO-protein transferase NSE2</fullName>
    </alternativeName>
    <alternativeName>
        <fullName evidence="12">Non-structural maintenance of chromosomes element 2 homolog</fullName>
    </alternativeName>
</protein>
<proteinExistence type="inferred from homology"/>
<dbReference type="AlphaFoldDB" id="A0A6G1SMH0"/>
<evidence type="ECO:0000256" key="5">
    <source>
        <dbReference type="ARBA" id="ARBA00022679"/>
    </source>
</evidence>
<evidence type="ECO:0000256" key="8">
    <source>
        <dbReference type="ARBA" id="ARBA00022786"/>
    </source>
</evidence>
<reference evidence="17" key="1">
    <citation type="submission" date="2018-10" db="EMBL/GenBank/DDBJ databases">
        <title>Transcriptome assembly of Aceria tosichella (Wheat curl mite) Type 2.</title>
        <authorList>
            <person name="Scully E.D."/>
            <person name="Geib S.M."/>
            <person name="Palmer N.A."/>
            <person name="Gupta A.K."/>
            <person name="Sarath G."/>
            <person name="Tatineni S."/>
        </authorList>
    </citation>
    <scope>NUCLEOTIDE SEQUENCE</scope>
    <source>
        <strain evidence="17">LincolnNE</strain>
    </source>
</reference>
<dbReference type="EMBL" id="GGYP01004620">
    <property type="protein sequence ID" value="MDE49391.1"/>
    <property type="molecule type" value="Transcribed_RNA"/>
</dbReference>
<dbReference type="InterPro" id="IPR026846">
    <property type="entry name" value="Nse2(Mms21)"/>
</dbReference>